<evidence type="ECO:0000256" key="6">
    <source>
        <dbReference type="ARBA" id="ARBA00022729"/>
    </source>
</evidence>
<dbReference type="InterPro" id="IPR008373">
    <property type="entry name" value="Saposin"/>
</dbReference>
<dbReference type="PRINTS" id="PR01797">
    <property type="entry name" value="SAPOSIN"/>
</dbReference>
<sequence>MARMSSLTFALCVLVCVLPLGQTRFIHPFQFISGLSVQQKTNMCEECTKIIELFSDMISHEDTQDLIKGTLRELCLRLPGGEAESQCIDEIDKYLPLVVKHFTDFTRHREGDICVVIGLCSVHSKSRETIQLAETGVIRAETIRGTSLQAQITPQCTFCLFIIKELESLLPKERTEETVVRLLEKICSLLPKHFLDQCNNFMEKYGKQIVDFLLSSATPHTICAVLHLCLVEETPITEIRQPSACDSCKILAVLTQFHLGQNATELQNSSFLKKLCTLHPNAIPECEVFTRYYGPRLLGILGKQKDAINACEEDLLCQVYN</sequence>
<dbReference type="InterPro" id="IPR008139">
    <property type="entry name" value="SaposinB_dom"/>
</dbReference>
<evidence type="ECO:0000256" key="12">
    <source>
        <dbReference type="ARBA" id="ARBA00041785"/>
    </source>
</evidence>
<keyword evidence="5" id="KW-0305">Gaseous exchange</keyword>
<dbReference type="PANTHER" id="PTHR11480:SF99">
    <property type="entry name" value="SURFACTANT PROTEIN BB"/>
    <property type="match status" value="1"/>
</dbReference>
<evidence type="ECO:0000256" key="1">
    <source>
        <dbReference type="ARBA" id="ARBA00004364"/>
    </source>
</evidence>
<dbReference type="SUPFAM" id="SSF47862">
    <property type="entry name" value="Saposin"/>
    <property type="match status" value="3"/>
</dbReference>
<dbReference type="Gene3D" id="1.10.225.10">
    <property type="entry name" value="Saposin-like"/>
    <property type="match status" value="3"/>
</dbReference>
<dbReference type="GO" id="GO:0006665">
    <property type="term" value="P:sphingolipid metabolic process"/>
    <property type="evidence" value="ECO:0007669"/>
    <property type="project" value="InterPro"/>
</dbReference>
<evidence type="ECO:0000313" key="16">
    <source>
        <dbReference type="RefSeq" id="XP_030641908.1"/>
    </source>
</evidence>
<dbReference type="Proteomes" id="UP000504632">
    <property type="component" value="Chromosome 1"/>
</dbReference>
<keyword evidence="15" id="KW-1185">Reference proteome</keyword>
<evidence type="ECO:0000256" key="7">
    <source>
        <dbReference type="ARBA" id="ARBA00022737"/>
    </source>
</evidence>
<feature type="signal peptide" evidence="13">
    <location>
        <begin position="1"/>
        <end position="23"/>
    </location>
</feature>
<feature type="chain" id="PRO_5027112528" description="Pulmonary surfactant-associated protein B" evidence="13">
    <location>
        <begin position="24"/>
        <end position="321"/>
    </location>
</feature>
<keyword evidence="7" id="KW-0677">Repeat</keyword>
<dbReference type="GO" id="GO:0016020">
    <property type="term" value="C:membrane"/>
    <property type="evidence" value="ECO:0007669"/>
    <property type="project" value="GOC"/>
</dbReference>
<dbReference type="SMART" id="SM00741">
    <property type="entry name" value="SapB"/>
    <property type="match status" value="3"/>
</dbReference>
<dbReference type="InterPro" id="IPR007856">
    <property type="entry name" value="SapB_1"/>
</dbReference>
<evidence type="ECO:0000256" key="4">
    <source>
        <dbReference type="ARBA" id="ARBA00022525"/>
    </source>
</evidence>
<dbReference type="Pfam" id="PF05184">
    <property type="entry name" value="SapB_1"/>
    <property type="match status" value="1"/>
</dbReference>
<dbReference type="GeneID" id="115822288"/>
<dbReference type="GO" id="GO:0007585">
    <property type="term" value="P:respiratory gaseous exchange by respiratory system"/>
    <property type="evidence" value="ECO:0007669"/>
    <property type="project" value="UniProtKB-KW"/>
</dbReference>
<evidence type="ECO:0000259" key="14">
    <source>
        <dbReference type="PROSITE" id="PS50015"/>
    </source>
</evidence>
<dbReference type="Pfam" id="PF03489">
    <property type="entry name" value="SapB_2"/>
    <property type="match status" value="1"/>
</dbReference>
<feature type="domain" description="Saposin B-type" evidence="14">
    <location>
        <begin position="241"/>
        <end position="321"/>
    </location>
</feature>
<feature type="domain" description="Saposin B-type" evidence="14">
    <location>
        <begin position="152"/>
        <end position="233"/>
    </location>
</feature>
<gene>
    <name evidence="16" type="primary">sftpbb</name>
</gene>
<evidence type="ECO:0000256" key="8">
    <source>
        <dbReference type="ARBA" id="ARBA00023157"/>
    </source>
</evidence>
<evidence type="ECO:0000256" key="13">
    <source>
        <dbReference type="SAM" id="SignalP"/>
    </source>
</evidence>
<dbReference type="AlphaFoldDB" id="A0A6J2WCD2"/>
<dbReference type="CTD" id="100001978"/>
<dbReference type="PANTHER" id="PTHR11480">
    <property type="entry name" value="SAPOSIN-RELATED"/>
    <property type="match status" value="1"/>
</dbReference>
<organism evidence="15 16">
    <name type="scientific">Chanos chanos</name>
    <name type="common">Milkfish</name>
    <name type="synonym">Mugil chanos</name>
    <dbReference type="NCBI Taxonomy" id="29144"/>
    <lineage>
        <taxon>Eukaryota</taxon>
        <taxon>Metazoa</taxon>
        <taxon>Chordata</taxon>
        <taxon>Craniata</taxon>
        <taxon>Vertebrata</taxon>
        <taxon>Euteleostomi</taxon>
        <taxon>Actinopterygii</taxon>
        <taxon>Neopterygii</taxon>
        <taxon>Teleostei</taxon>
        <taxon>Ostariophysi</taxon>
        <taxon>Gonorynchiformes</taxon>
        <taxon>Chanidae</taxon>
        <taxon>Chanos</taxon>
    </lineage>
</organism>
<dbReference type="InterPro" id="IPR011001">
    <property type="entry name" value="Saposin-like"/>
</dbReference>
<keyword evidence="4" id="KW-0964">Secreted</keyword>
<evidence type="ECO:0000256" key="11">
    <source>
        <dbReference type="ARBA" id="ARBA00041094"/>
    </source>
</evidence>
<comment type="subunit">
    <text evidence="2">Homodimer; disulfide-linked.</text>
</comment>
<dbReference type="GO" id="GO:0005576">
    <property type="term" value="C:extracellular region"/>
    <property type="evidence" value="ECO:0007669"/>
    <property type="project" value="UniProtKB-SubCell"/>
</dbReference>
<name>A0A6J2WCD2_CHACN</name>
<comment type="subcellular location">
    <subcellularLocation>
        <location evidence="1">Secreted</location>
        <location evidence="1">Extracellular space</location>
        <location evidence="1">Surface film</location>
    </subcellularLocation>
</comment>
<dbReference type="InterPro" id="IPR051428">
    <property type="entry name" value="Sphingo_Act-Surfact_Prot"/>
</dbReference>
<dbReference type="PROSITE" id="PS50015">
    <property type="entry name" value="SAP_B"/>
    <property type="match status" value="3"/>
</dbReference>
<evidence type="ECO:0000313" key="15">
    <source>
        <dbReference type="Proteomes" id="UP000504632"/>
    </source>
</evidence>
<dbReference type="RefSeq" id="XP_030641908.1">
    <property type="nucleotide sequence ID" value="XM_030786048.1"/>
</dbReference>
<evidence type="ECO:0000256" key="5">
    <source>
        <dbReference type="ARBA" id="ARBA00022713"/>
    </source>
</evidence>
<evidence type="ECO:0000256" key="10">
    <source>
        <dbReference type="ARBA" id="ARBA00037221"/>
    </source>
</evidence>
<dbReference type="OrthoDB" id="8889685at2759"/>
<proteinExistence type="predicted"/>
<keyword evidence="9" id="KW-0325">Glycoprotein</keyword>
<dbReference type="InterPro" id="IPR008138">
    <property type="entry name" value="SapB_2"/>
</dbReference>
<comment type="function">
    <text evidence="10">Pulmonary surfactant-associated proteins promote alveolar stability by lowering the surface tension at the air-liquid interface in the peripheral air spaces. SP-B increases the collapse pressure of palmitic acid to nearly 70 millinewtons per meter.</text>
</comment>
<evidence type="ECO:0000256" key="3">
    <source>
        <dbReference type="ARBA" id="ARBA00022439"/>
    </source>
</evidence>
<feature type="domain" description="Saposin B-type" evidence="14">
    <location>
        <begin position="40"/>
        <end position="124"/>
    </location>
</feature>
<reference evidence="16" key="1">
    <citation type="submission" date="2025-08" db="UniProtKB">
        <authorList>
            <consortium name="RefSeq"/>
        </authorList>
    </citation>
    <scope>IDENTIFICATION</scope>
</reference>
<accession>A0A6J2WCD2</accession>
<keyword evidence="3" id="KW-0767">Surface film</keyword>
<evidence type="ECO:0000256" key="2">
    <source>
        <dbReference type="ARBA" id="ARBA00011748"/>
    </source>
</evidence>
<dbReference type="GO" id="GO:0005764">
    <property type="term" value="C:lysosome"/>
    <property type="evidence" value="ECO:0007669"/>
    <property type="project" value="InterPro"/>
</dbReference>
<protein>
    <recommendedName>
        <fullName evidence="11">Pulmonary surfactant-associated protein B</fullName>
    </recommendedName>
    <alternativeName>
        <fullName evidence="12">Pulmonary surfactant-associated proteolipid SPL(Phe)</fullName>
    </alternativeName>
</protein>
<dbReference type="FunFam" id="1.10.225.10:FF:000008">
    <property type="entry name" value="Pulmonary surfactant-associated protein B"/>
    <property type="match status" value="1"/>
</dbReference>
<evidence type="ECO:0000256" key="9">
    <source>
        <dbReference type="ARBA" id="ARBA00023180"/>
    </source>
</evidence>
<dbReference type="InParanoid" id="A0A6J2WCD2"/>
<keyword evidence="8" id="KW-1015">Disulfide bond</keyword>
<keyword evidence="6 13" id="KW-0732">Signal</keyword>